<dbReference type="RefSeq" id="WP_129122982.1">
    <property type="nucleotide sequence ID" value="NZ_PEIB01000019.1"/>
</dbReference>
<organism evidence="1 2">
    <name type="scientific">Veronia nyctiphanis</name>
    <dbReference type="NCBI Taxonomy" id="1278244"/>
    <lineage>
        <taxon>Bacteria</taxon>
        <taxon>Pseudomonadati</taxon>
        <taxon>Pseudomonadota</taxon>
        <taxon>Gammaproteobacteria</taxon>
        <taxon>Vibrionales</taxon>
        <taxon>Vibrionaceae</taxon>
        <taxon>Veronia</taxon>
    </lineage>
</organism>
<proteinExistence type="predicted"/>
<comment type="caution">
    <text evidence="1">The sequence shown here is derived from an EMBL/GenBank/DDBJ whole genome shotgun (WGS) entry which is preliminary data.</text>
</comment>
<accession>A0A4V1LSQ5</accession>
<dbReference type="Pfam" id="PF10982">
    <property type="entry name" value="DUF2789"/>
    <property type="match status" value="1"/>
</dbReference>
<sequence length="77" mass="8955">MEVFKHDLENLFSQLGLASDKDSIELFLSEHSVPASTSLQDATFWTQSQQQFLREALLQDADWSEQIDLLDSRLRRQ</sequence>
<keyword evidence="2" id="KW-1185">Reference proteome</keyword>
<name>A0A4V1LSQ5_9GAMM</name>
<evidence type="ECO:0008006" key="3">
    <source>
        <dbReference type="Google" id="ProtNLM"/>
    </source>
</evidence>
<protein>
    <recommendedName>
        <fullName evidence="3">DUF2789 domain-containing protein</fullName>
    </recommendedName>
</protein>
<dbReference type="Proteomes" id="UP000290287">
    <property type="component" value="Unassembled WGS sequence"/>
</dbReference>
<evidence type="ECO:0000313" key="2">
    <source>
        <dbReference type="Proteomes" id="UP000290287"/>
    </source>
</evidence>
<dbReference type="InterPro" id="IPR038086">
    <property type="entry name" value="DUF2789_sf"/>
</dbReference>
<dbReference type="OrthoDB" id="5828847at2"/>
<evidence type="ECO:0000313" key="1">
    <source>
        <dbReference type="EMBL" id="RXJ72518.1"/>
    </source>
</evidence>
<dbReference type="AlphaFoldDB" id="A0A4V1LSQ5"/>
<dbReference type="InterPro" id="IPR021250">
    <property type="entry name" value="DUF2789"/>
</dbReference>
<gene>
    <name evidence="1" type="ORF">CS022_15130</name>
</gene>
<dbReference type="Gene3D" id="1.10.10.1130">
    <property type="entry name" value="Uncharacterised protein PF10982, DUF2789"/>
    <property type="match status" value="1"/>
</dbReference>
<dbReference type="EMBL" id="PEIB01000019">
    <property type="protein sequence ID" value="RXJ72518.1"/>
    <property type="molecule type" value="Genomic_DNA"/>
</dbReference>
<reference evidence="1 2" key="1">
    <citation type="submission" date="2017-10" db="EMBL/GenBank/DDBJ databases">
        <title>Nyctiphanis sp. nov., isolated from the stomach of the euphausiid Nyctiphanes simplex (Hansen, 1911) in the Gulf of California.</title>
        <authorList>
            <person name="Gomez-Gil B."/>
            <person name="Aguilar-Mendez M."/>
            <person name="Lopez-Cortes A."/>
            <person name="Gomez-Gutierrez J."/>
            <person name="Roque A."/>
            <person name="Lang E."/>
            <person name="Gonzalez-Castillo A."/>
        </authorList>
    </citation>
    <scope>NUCLEOTIDE SEQUENCE [LARGE SCALE GENOMIC DNA]</scope>
    <source>
        <strain evidence="1 2">CAIM 600</strain>
    </source>
</reference>